<dbReference type="InterPro" id="IPR052527">
    <property type="entry name" value="Metal_cation-efflux_comp"/>
</dbReference>
<reference evidence="6 7" key="1">
    <citation type="submission" date="2017-09" db="EMBL/GenBank/DDBJ databases">
        <title>Sphingomonas panjinensis sp.nov., isolated from oil-contaminated soil.</title>
        <authorList>
            <person name="Wang L."/>
            <person name="Chen L."/>
        </authorList>
    </citation>
    <scope>NUCLEOTIDE SEQUENCE [LARGE SCALE GENOMIC DNA]</scope>
    <source>
        <strain evidence="6 7">FW-11</strain>
    </source>
</reference>
<evidence type="ECO:0000256" key="4">
    <source>
        <dbReference type="ARBA" id="ARBA00023136"/>
    </source>
</evidence>
<accession>A0A2T5FUQ9</accession>
<dbReference type="EMBL" id="NWBU01000016">
    <property type="protein sequence ID" value="PTQ08258.1"/>
    <property type="molecule type" value="Genomic_DNA"/>
</dbReference>
<feature type="transmembrane region" description="Helical" evidence="5">
    <location>
        <begin position="71"/>
        <end position="90"/>
    </location>
</feature>
<evidence type="ECO:0000256" key="3">
    <source>
        <dbReference type="ARBA" id="ARBA00022989"/>
    </source>
</evidence>
<dbReference type="PANTHER" id="PTHR43847">
    <property type="entry name" value="BLL3993 PROTEIN"/>
    <property type="match status" value="1"/>
</dbReference>
<dbReference type="AlphaFoldDB" id="A0A2T5FUQ9"/>
<evidence type="ECO:0000313" key="7">
    <source>
        <dbReference type="Proteomes" id="UP000244162"/>
    </source>
</evidence>
<dbReference type="InterPro" id="IPR007269">
    <property type="entry name" value="ICMT_MeTrfase"/>
</dbReference>
<keyword evidence="4 5" id="KW-0472">Membrane</keyword>
<feature type="transmembrane region" description="Helical" evidence="5">
    <location>
        <begin position="155"/>
        <end position="182"/>
    </location>
</feature>
<dbReference type="PANTHER" id="PTHR43847:SF1">
    <property type="entry name" value="BLL3993 PROTEIN"/>
    <property type="match status" value="1"/>
</dbReference>
<gene>
    <name evidence="6" type="ORF">CLG96_16335</name>
</gene>
<keyword evidence="6" id="KW-0489">Methyltransferase</keyword>
<keyword evidence="6" id="KW-0808">Transferase</keyword>
<dbReference type="GO" id="GO:0016020">
    <property type="term" value="C:membrane"/>
    <property type="evidence" value="ECO:0007669"/>
    <property type="project" value="UniProtKB-SubCell"/>
</dbReference>
<evidence type="ECO:0000256" key="2">
    <source>
        <dbReference type="ARBA" id="ARBA00022692"/>
    </source>
</evidence>
<keyword evidence="3 5" id="KW-1133">Transmembrane helix</keyword>
<protein>
    <submittedName>
        <fullName evidence="6">Isoprenylcysteine carboxyl methyltransferase</fullName>
    </submittedName>
</protein>
<sequence length="219" mass="23604">MKPALKLAPFILLGTLAYLGLAVLGWGGFAAFFAHPPLIALTIALFIMAGAALFSGGNLSPGEREDRSNRWVLAIFALIGLLSAWLPAYTDRTEFWTLDGEAVRWSGVVLFVAGGTLRLWPVFVLGHRFSGLVAIQPGHKLVTSGIYGTIRHPSYLGLLIGSLGWALAFRSGVGVLLTALTIPPLLARVRAEEALLLAQFGSDYAAYRARTWRLVPGLY</sequence>
<organism evidence="6 7">
    <name type="scientific">Sphingomonas oleivorans</name>
    <dbReference type="NCBI Taxonomy" id="1735121"/>
    <lineage>
        <taxon>Bacteria</taxon>
        <taxon>Pseudomonadati</taxon>
        <taxon>Pseudomonadota</taxon>
        <taxon>Alphaproteobacteria</taxon>
        <taxon>Sphingomonadales</taxon>
        <taxon>Sphingomonadaceae</taxon>
        <taxon>Sphingomonas</taxon>
    </lineage>
</organism>
<evidence type="ECO:0000256" key="1">
    <source>
        <dbReference type="ARBA" id="ARBA00004141"/>
    </source>
</evidence>
<keyword evidence="2 5" id="KW-0812">Transmembrane</keyword>
<name>A0A2T5FUQ9_9SPHN</name>
<dbReference type="RefSeq" id="WP_107969524.1">
    <property type="nucleotide sequence ID" value="NZ_NWBU01000016.1"/>
</dbReference>
<proteinExistence type="predicted"/>
<evidence type="ECO:0000256" key="5">
    <source>
        <dbReference type="SAM" id="Phobius"/>
    </source>
</evidence>
<feature type="transmembrane region" description="Helical" evidence="5">
    <location>
        <begin position="7"/>
        <end position="32"/>
    </location>
</feature>
<dbReference type="OrthoDB" id="9789029at2"/>
<dbReference type="GO" id="GO:0032259">
    <property type="term" value="P:methylation"/>
    <property type="evidence" value="ECO:0007669"/>
    <property type="project" value="UniProtKB-KW"/>
</dbReference>
<comment type="subcellular location">
    <subcellularLocation>
        <location evidence="1">Membrane</location>
        <topology evidence="1">Multi-pass membrane protein</topology>
    </subcellularLocation>
</comment>
<feature type="transmembrane region" description="Helical" evidence="5">
    <location>
        <begin position="38"/>
        <end position="59"/>
    </location>
</feature>
<keyword evidence="7" id="KW-1185">Reference proteome</keyword>
<dbReference type="GO" id="GO:0004671">
    <property type="term" value="F:protein C-terminal S-isoprenylcysteine carboxyl O-methyltransferase activity"/>
    <property type="evidence" value="ECO:0007669"/>
    <property type="project" value="InterPro"/>
</dbReference>
<comment type="caution">
    <text evidence="6">The sequence shown here is derived from an EMBL/GenBank/DDBJ whole genome shotgun (WGS) entry which is preliminary data.</text>
</comment>
<dbReference type="Gene3D" id="1.20.120.1630">
    <property type="match status" value="1"/>
</dbReference>
<dbReference type="Pfam" id="PF04140">
    <property type="entry name" value="ICMT"/>
    <property type="match status" value="1"/>
</dbReference>
<dbReference type="Proteomes" id="UP000244162">
    <property type="component" value="Unassembled WGS sequence"/>
</dbReference>
<feature type="transmembrane region" description="Helical" evidence="5">
    <location>
        <begin position="102"/>
        <end position="120"/>
    </location>
</feature>
<evidence type="ECO:0000313" key="6">
    <source>
        <dbReference type="EMBL" id="PTQ08258.1"/>
    </source>
</evidence>